<feature type="transmembrane region" description="Helical" evidence="3">
    <location>
        <begin position="189"/>
        <end position="205"/>
    </location>
</feature>
<evidence type="ECO:0000313" key="4">
    <source>
        <dbReference type="Proteomes" id="UP000694941"/>
    </source>
</evidence>
<feature type="transmembrane region" description="Helical" evidence="3">
    <location>
        <begin position="66"/>
        <end position="90"/>
    </location>
</feature>
<dbReference type="Proteomes" id="UP000694941">
    <property type="component" value="Unplaced"/>
</dbReference>
<keyword evidence="1" id="KW-0547">Nucleotide-binding</keyword>
<dbReference type="PANTHER" id="PTHR45627">
    <property type="entry name" value="ADENYLATE CYCLASE TYPE 1"/>
    <property type="match status" value="1"/>
</dbReference>
<feature type="transmembrane region" description="Helical" evidence="3">
    <location>
        <begin position="130"/>
        <end position="156"/>
    </location>
</feature>
<feature type="transmembrane region" description="Helical" evidence="3">
    <location>
        <begin position="217"/>
        <end position="242"/>
    </location>
</feature>
<evidence type="ECO:0000313" key="5">
    <source>
        <dbReference type="RefSeq" id="XP_022255238.1"/>
    </source>
</evidence>
<feature type="transmembrane region" description="Helical" evidence="3">
    <location>
        <begin position="162"/>
        <end position="182"/>
    </location>
</feature>
<keyword evidence="3" id="KW-1133">Transmembrane helix</keyword>
<gene>
    <name evidence="5" type="primary">LOC111088710</name>
</gene>
<evidence type="ECO:0000256" key="1">
    <source>
        <dbReference type="ARBA" id="ARBA00022741"/>
    </source>
</evidence>
<dbReference type="GeneID" id="111088710"/>
<organism evidence="4 5">
    <name type="scientific">Limulus polyphemus</name>
    <name type="common">Atlantic horseshoe crab</name>
    <dbReference type="NCBI Taxonomy" id="6850"/>
    <lineage>
        <taxon>Eukaryota</taxon>
        <taxon>Metazoa</taxon>
        <taxon>Ecdysozoa</taxon>
        <taxon>Arthropoda</taxon>
        <taxon>Chelicerata</taxon>
        <taxon>Merostomata</taxon>
        <taxon>Xiphosura</taxon>
        <taxon>Limulidae</taxon>
        <taxon>Limulus</taxon>
    </lineage>
</organism>
<keyword evidence="4" id="KW-1185">Reference proteome</keyword>
<name>A0ABM1TH82_LIMPO</name>
<reference evidence="5" key="1">
    <citation type="submission" date="2025-08" db="UniProtKB">
        <authorList>
            <consortium name="RefSeq"/>
        </authorList>
    </citation>
    <scope>IDENTIFICATION</scope>
    <source>
        <tissue evidence="5">Muscle</tissue>
    </source>
</reference>
<dbReference type="PANTHER" id="PTHR45627:SF12">
    <property type="entry name" value="ADENYLATE CYCLASE TYPE 2"/>
    <property type="match status" value="1"/>
</dbReference>
<proteinExistence type="predicted"/>
<keyword evidence="3" id="KW-0472">Membrane</keyword>
<accession>A0ABM1TH82</accession>
<evidence type="ECO:0000256" key="3">
    <source>
        <dbReference type="SAM" id="Phobius"/>
    </source>
</evidence>
<protein>
    <submittedName>
        <fullName evidence="5">Uncharacterized protein LOC111088710</fullName>
    </submittedName>
</protein>
<dbReference type="RefSeq" id="XP_022255238.1">
    <property type="nucleotide sequence ID" value="XM_022399530.1"/>
</dbReference>
<keyword evidence="2" id="KW-0456">Lyase</keyword>
<evidence type="ECO:0000256" key="2">
    <source>
        <dbReference type="ARBA" id="ARBA00023239"/>
    </source>
</evidence>
<feature type="transmembrane region" description="Helical" evidence="3">
    <location>
        <begin position="96"/>
        <end position="118"/>
    </location>
</feature>
<keyword evidence="3" id="KW-0812">Transmembrane</keyword>
<sequence>MSGIEIVTRNSLSSLRSSSQAGLLIENSVFDDLDDRNWSWQYLKDQFQQKGAESLFYKYQARVQHALYVGFLMLNMVYYAASIFLLFLLSQEPSDIILEVSLRLVGLVTHLILFILAYKESLFQTSRVRLIVSWFTVLIMMCSEYGCSVNDLVTMWDQPTKIFHQVRSTFYIILCIYVMLPFPKKYQSATASCTVSLVEVILSWLEYHSFKSKPKSFAIMLAADVVFYVVICVVGVSLRLLLELMCRRAFMDRRECIESIFLLKKEKEREVTISVLSI</sequence>